<evidence type="ECO:0000313" key="3">
    <source>
        <dbReference type="EMBL" id="GCE63400.1"/>
    </source>
</evidence>
<proteinExistence type="predicted"/>
<sequence length="91" mass="10753">MFFLDSFPCGTVCDSYPHISEIFSDAEKDERYAEEGPKKPGRCLLDSYRETEEEKQKPRKLCWKNLNLKDGDQTWVTKTRYSSRLADYCQE</sequence>
<name>A0A478FTM6_9MOLU</name>
<dbReference type="AlphaFoldDB" id="A0A478FTM6"/>
<organism evidence="1 4">
    <name type="scientific">Candidatus Mycoplasma haematohominis</name>
    <dbReference type="NCBI Taxonomy" id="1494318"/>
    <lineage>
        <taxon>Bacteria</taxon>
        <taxon>Bacillati</taxon>
        <taxon>Mycoplasmatota</taxon>
        <taxon>Mollicutes</taxon>
        <taxon>Mycoplasmataceae</taxon>
        <taxon>Mycoplasma</taxon>
    </lineage>
</organism>
<comment type="caution">
    <text evidence="1">The sequence shown here is derived from an EMBL/GenBank/DDBJ whole genome shotgun (WGS) entry which is preliminary data.</text>
</comment>
<evidence type="ECO:0000313" key="1">
    <source>
        <dbReference type="EMBL" id="GCE63380.1"/>
    </source>
</evidence>
<dbReference type="EMBL" id="BIMN01000001">
    <property type="protein sequence ID" value="GCE63400.1"/>
    <property type="molecule type" value="Genomic_DNA"/>
</dbReference>
<dbReference type="RefSeq" id="WP_216082963.1">
    <property type="nucleotide sequence ID" value="NZ_CACTIB010000008.1"/>
</dbReference>
<gene>
    <name evidence="1" type="ORF">MHSWG343_03760</name>
    <name evidence="2" type="ORF">MHSWG343_03940</name>
    <name evidence="3" type="ORF">MHSWG343_03960</name>
</gene>
<protein>
    <submittedName>
        <fullName evidence="1">Uncharacterized protein</fullName>
    </submittedName>
</protein>
<dbReference type="Proteomes" id="UP000324831">
    <property type="component" value="Unassembled WGS sequence"/>
</dbReference>
<evidence type="ECO:0000313" key="2">
    <source>
        <dbReference type="EMBL" id="GCE63398.1"/>
    </source>
</evidence>
<reference evidence="1 4" key="1">
    <citation type="submission" date="2019-01" db="EMBL/GenBank/DDBJ databases">
        <title>Draft genome sequences of Candidatus Mycoplasma haemohominis SWG34-3 identified from a patient with pyrexia, anemia and liver dysfunction.</title>
        <authorList>
            <person name="Sekizuka T."/>
            <person name="Hattori N."/>
            <person name="Katano H."/>
            <person name="Takuma T."/>
            <person name="Ito T."/>
            <person name="Arai N."/>
            <person name="Yanai R."/>
            <person name="Ishii S."/>
            <person name="Miura Y."/>
            <person name="Tokunaga T."/>
            <person name="Watanabe H."/>
            <person name="Nomura N."/>
            <person name="Eguchi J."/>
            <person name="Arai T."/>
            <person name="Hasegawa H."/>
            <person name="Nakamaki T."/>
            <person name="Wakita T."/>
            <person name="Niki Y."/>
            <person name="Kuroda M."/>
        </authorList>
    </citation>
    <scope>NUCLEOTIDE SEQUENCE [LARGE SCALE GENOMIC DNA]</scope>
    <source>
        <strain evidence="1">SWG34-3</strain>
    </source>
</reference>
<accession>A0A478FTM6</accession>
<evidence type="ECO:0000313" key="4">
    <source>
        <dbReference type="Proteomes" id="UP000324831"/>
    </source>
</evidence>
<dbReference type="EMBL" id="BIMN01000001">
    <property type="protein sequence ID" value="GCE63380.1"/>
    <property type="molecule type" value="Genomic_DNA"/>
</dbReference>
<dbReference type="EMBL" id="BIMN01000001">
    <property type="protein sequence ID" value="GCE63398.1"/>
    <property type="molecule type" value="Genomic_DNA"/>
</dbReference>